<name>A0ACB0KA11_TRIPR</name>
<evidence type="ECO:0000313" key="1">
    <source>
        <dbReference type="EMBL" id="CAJ2653427.1"/>
    </source>
</evidence>
<comment type="caution">
    <text evidence="1">The sequence shown here is derived from an EMBL/GenBank/DDBJ whole genome shotgun (WGS) entry which is preliminary data.</text>
</comment>
<reference evidence="1" key="1">
    <citation type="submission" date="2023-10" db="EMBL/GenBank/DDBJ databases">
        <authorList>
            <person name="Rodriguez Cubillos JULIANA M."/>
            <person name="De Vega J."/>
        </authorList>
    </citation>
    <scope>NUCLEOTIDE SEQUENCE</scope>
</reference>
<accession>A0ACB0KA11</accession>
<dbReference type="Proteomes" id="UP001177021">
    <property type="component" value="Unassembled WGS sequence"/>
</dbReference>
<sequence length="178" mass="20489">MSNHNSIKTFDWTFDTQPEEEPLQIKGGKLLFFIAIFSIIILFTLIFLCARWIFHNRGFLNPPQAPSHTTAFPSPSEGLDEDDIKKLPIILHQTDYSNRALEEMECCICLSAFRDGEKVKVLPSCDHCFHCECVDVWLMNHSSCPLCRASLKIDYTFPQILIQEPPIRYNNNNNNVPL</sequence>
<keyword evidence="2" id="KW-1185">Reference proteome</keyword>
<proteinExistence type="predicted"/>
<organism evidence="1 2">
    <name type="scientific">Trifolium pratense</name>
    <name type="common">Red clover</name>
    <dbReference type="NCBI Taxonomy" id="57577"/>
    <lineage>
        <taxon>Eukaryota</taxon>
        <taxon>Viridiplantae</taxon>
        <taxon>Streptophyta</taxon>
        <taxon>Embryophyta</taxon>
        <taxon>Tracheophyta</taxon>
        <taxon>Spermatophyta</taxon>
        <taxon>Magnoliopsida</taxon>
        <taxon>eudicotyledons</taxon>
        <taxon>Gunneridae</taxon>
        <taxon>Pentapetalae</taxon>
        <taxon>rosids</taxon>
        <taxon>fabids</taxon>
        <taxon>Fabales</taxon>
        <taxon>Fabaceae</taxon>
        <taxon>Papilionoideae</taxon>
        <taxon>50 kb inversion clade</taxon>
        <taxon>NPAAA clade</taxon>
        <taxon>Hologalegina</taxon>
        <taxon>IRL clade</taxon>
        <taxon>Trifolieae</taxon>
        <taxon>Trifolium</taxon>
    </lineage>
</organism>
<protein>
    <submittedName>
        <fullName evidence="1">Uncharacterized protein</fullName>
    </submittedName>
</protein>
<dbReference type="EMBL" id="CASHSV030000206">
    <property type="protein sequence ID" value="CAJ2653427.1"/>
    <property type="molecule type" value="Genomic_DNA"/>
</dbReference>
<evidence type="ECO:0000313" key="2">
    <source>
        <dbReference type="Proteomes" id="UP001177021"/>
    </source>
</evidence>
<gene>
    <name evidence="1" type="ORF">MILVUS5_LOCUS20777</name>
</gene>